<name>A0A060SIV5_PYCCI</name>
<dbReference type="AlphaFoldDB" id="A0A060SIV5"/>
<feature type="region of interest" description="Disordered" evidence="1">
    <location>
        <begin position="1"/>
        <end position="86"/>
    </location>
</feature>
<evidence type="ECO:0000256" key="1">
    <source>
        <dbReference type="SAM" id="MobiDB-lite"/>
    </source>
</evidence>
<evidence type="ECO:0000313" key="3">
    <source>
        <dbReference type="Proteomes" id="UP000029665"/>
    </source>
</evidence>
<feature type="compositionally biased region" description="Polar residues" evidence="1">
    <location>
        <begin position="43"/>
        <end position="58"/>
    </location>
</feature>
<keyword evidence="3" id="KW-1185">Reference proteome</keyword>
<protein>
    <submittedName>
        <fullName evidence="2">Uncharacterized protein</fullName>
    </submittedName>
</protein>
<organism evidence="2 3">
    <name type="scientific">Pycnoporus cinnabarinus</name>
    <name type="common">Cinnabar-red polypore</name>
    <name type="synonym">Trametes cinnabarina</name>
    <dbReference type="NCBI Taxonomy" id="5643"/>
    <lineage>
        <taxon>Eukaryota</taxon>
        <taxon>Fungi</taxon>
        <taxon>Dikarya</taxon>
        <taxon>Basidiomycota</taxon>
        <taxon>Agaricomycotina</taxon>
        <taxon>Agaricomycetes</taxon>
        <taxon>Polyporales</taxon>
        <taxon>Polyporaceae</taxon>
        <taxon>Trametes</taxon>
    </lineage>
</organism>
<comment type="caution">
    <text evidence="2">The sequence shown here is derived from an EMBL/GenBank/DDBJ whole genome shotgun (WGS) entry which is preliminary data.</text>
</comment>
<dbReference type="EMBL" id="CCBP010000150">
    <property type="protein sequence ID" value="CDO74295.1"/>
    <property type="molecule type" value="Genomic_DNA"/>
</dbReference>
<accession>A0A060SIV5</accession>
<dbReference type="HOGENOM" id="CLU_1595376_0_0_1"/>
<evidence type="ECO:0000313" key="2">
    <source>
        <dbReference type="EMBL" id="CDO74295.1"/>
    </source>
</evidence>
<reference evidence="2" key="1">
    <citation type="submission" date="2014-01" db="EMBL/GenBank/DDBJ databases">
        <title>The genome of the white-rot fungus Pycnoporus cinnabarinus: a basidiomycete model with a versatile arsenal for lignocellulosic biomass breakdown.</title>
        <authorList>
            <person name="Levasseur A."/>
            <person name="Lomascolo A."/>
            <person name="Ruiz-Duenas F.J."/>
            <person name="Uzan E."/>
            <person name="Piumi F."/>
            <person name="Kues U."/>
            <person name="Ram A.F.J."/>
            <person name="Murat C."/>
            <person name="Haon M."/>
            <person name="Benoit I."/>
            <person name="Arfi Y."/>
            <person name="Chevret D."/>
            <person name="Drula E."/>
            <person name="Kwon M.J."/>
            <person name="Gouret P."/>
            <person name="Lesage-Meessen L."/>
            <person name="Lombard V."/>
            <person name="Mariette J."/>
            <person name="Noirot C."/>
            <person name="Park J."/>
            <person name="Patyshakuliyeva A."/>
            <person name="Wieneger R.A.B."/>
            <person name="Wosten H.A.B."/>
            <person name="Martin F."/>
            <person name="Coutinho P.M."/>
            <person name="de Vries R."/>
            <person name="Martinez A.T."/>
            <person name="Klopp C."/>
            <person name="Pontarotti P."/>
            <person name="Henrissat B."/>
            <person name="Record E."/>
        </authorList>
    </citation>
    <scope>NUCLEOTIDE SEQUENCE [LARGE SCALE GENOMIC DNA]</scope>
    <source>
        <strain evidence="2">BRFM137</strain>
    </source>
</reference>
<sequence length="167" mass="18403">MWNMATFDPIFEFEDVPPSPESTTPSRLGSTPADNSPERSECDTSPSDNTGTPASNPSLAACDLTGSRDSSGEPQTPLLGQRQRAAKAFDSTQEANWVSHRVRLKPSEHDALLVISKLSPAQREMWTDAMLLKINQRLEAVTPADAQWTISQNLKVACLRFFTFSIH</sequence>
<gene>
    <name evidence="2" type="ORF">BN946_scf184802.g3</name>
</gene>
<dbReference type="OrthoDB" id="3267821at2759"/>
<feature type="compositionally biased region" description="Polar residues" evidence="1">
    <location>
        <begin position="21"/>
        <end position="34"/>
    </location>
</feature>
<proteinExistence type="predicted"/>
<dbReference type="Proteomes" id="UP000029665">
    <property type="component" value="Unassembled WGS sequence"/>
</dbReference>